<dbReference type="PANTHER" id="PTHR33470">
    <property type="entry name" value="OS01G0164075 PROTEIN"/>
    <property type="match status" value="1"/>
</dbReference>
<sequence length="339" mass="36802">MSYADSSKMVSICQIETFSIVHLVKVNGYSMAKEFSGISIEAGKFDLAGHTWAVLCKPSKSEHKNYPHDNSWVKCIAFSLVLVTEPEVPMVVSCELSLLNQDGKPSPAATKSFQASFTEKRSVGFSKFMEIAELEASGLLKNDSLMIQCSLQNNFISGLLINETRNMSSTNVNSICVSNQTREKDREMRKHLLILCITIALAGAINGSSFDLSDITVQGVIYCRCNLTGYAARVDASPLSGIVASLKCSISNYHTQVNSTTDSSGYFQVSTKMVKKYVGHYCTVYVLSSPLSQCYVSSELKFAGTGSRLIFEKDTPETGPMYSAGLVLIGPATSASCHA</sequence>
<keyword evidence="1" id="KW-0732">Signal</keyword>
<keyword evidence="4" id="KW-1185">Reference proteome</keyword>
<reference evidence="3" key="1">
    <citation type="submission" date="2020-01" db="EMBL/GenBank/DDBJ databases">
        <title>Genome sequence of Kobresia littledalei, the first chromosome-level genome in the family Cyperaceae.</title>
        <authorList>
            <person name="Qu G."/>
        </authorList>
    </citation>
    <scope>NUCLEOTIDE SEQUENCE</scope>
    <source>
        <strain evidence="3">C.B.Clarke</strain>
        <tissue evidence="3">Leaf</tissue>
    </source>
</reference>
<dbReference type="AlphaFoldDB" id="A0A833R8U8"/>
<accession>A0A833R8U8</accession>
<proteinExistence type="predicted"/>
<gene>
    <name evidence="3" type="ORF">FCM35_KLT02685</name>
</gene>
<evidence type="ECO:0000313" key="4">
    <source>
        <dbReference type="Proteomes" id="UP000623129"/>
    </source>
</evidence>
<comment type="caution">
    <text evidence="3">The sequence shown here is derived from an EMBL/GenBank/DDBJ whole genome shotgun (WGS) entry which is preliminary data.</text>
</comment>
<dbReference type="OrthoDB" id="665669at2759"/>
<dbReference type="InterPro" id="IPR008974">
    <property type="entry name" value="TRAF-like"/>
</dbReference>
<dbReference type="SUPFAM" id="SSF49599">
    <property type="entry name" value="TRAF domain-like"/>
    <property type="match status" value="1"/>
</dbReference>
<dbReference type="GO" id="GO:0071944">
    <property type="term" value="C:cell periphery"/>
    <property type="evidence" value="ECO:0007669"/>
    <property type="project" value="TreeGrafter"/>
</dbReference>
<evidence type="ECO:0000313" key="3">
    <source>
        <dbReference type="EMBL" id="KAF3331279.1"/>
    </source>
</evidence>
<dbReference type="Pfam" id="PF01190">
    <property type="entry name" value="Pollen_Ole_e_1"/>
    <property type="match status" value="1"/>
</dbReference>
<evidence type="ECO:0000259" key="2">
    <source>
        <dbReference type="PROSITE" id="PS50144"/>
    </source>
</evidence>
<dbReference type="Gene3D" id="2.60.210.10">
    <property type="entry name" value="Apoptosis, Tumor Necrosis Factor Receptor Associated Protein 2, Chain A"/>
    <property type="match status" value="1"/>
</dbReference>
<name>A0A833R8U8_9POAL</name>
<dbReference type="PANTHER" id="PTHR33470:SF22">
    <property type="entry name" value="POLLEN OLE E 1 ALLERGEN AND EXTENSIN FAMILY PROTEIN"/>
    <property type="match status" value="1"/>
</dbReference>
<dbReference type="Proteomes" id="UP000623129">
    <property type="component" value="Unassembled WGS sequence"/>
</dbReference>
<dbReference type="InterPro" id="IPR002083">
    <property type="entry name" value="MATH/TRAF_dom"/>
</dbReference>
<dbReference type="PROSITE" id="PS50144">
    <property type="entry name" value="MATH"/>
    <property type="match status" value="1"/>
</dbReference>
<feature type="domain" description="MATH" evidence="2">
    <location>
        <begin position="19"/>
        <end position="151"/>
    </location>
</feature>
<dbReference type="CDD" id="cd00121">
    <property type="entry name" value="MATH"/>
    <property type="match status" value="1"/>
</dbReference>
<protein>
    <submittedName>
        <fullName evidence="3">BTB/POZ and MATH domain-containing protein 3</fullName>
    </submittedName>
</protein>
<organism evidence="3 4">
    <name type="scientific">Carex littledalei</name>
    <dbReference type="NCBI Taxonomy" id="544730"/>
    <lineage>
        <taxon>Eukaryota</taxon>
        <taxon>Viridiplantae</taxon>
        <taxon>Streptophyta</taxon>
        <taxon>Embryophyta</taxon>
        <taxon>Tracheophyta</taxon>
        <taxon>Spermatophyta</taxon>
        <taxon>Magnoliopsida</taxon>
        <taxon>Liliopsida</taxon>
        <taxon>Poales</taxon>
        <taxon>Cyperaceae</taxon>
        <taxon>Cyperoideae</taxon>
        <taxon>Cariceae</taxon>
        <taxon>Carex</taxon>
        <taxon>Carex subgen. Euthyceras</taxon>
    </lineage>
</organism>
<dbReference type="EMBL" id="SWLB01000012">
    <property type="protein sequence ID" value="KAF3331279.1"/>
    <property type="molecule type" value="Genomic_DNA"/>
</dbReference>
<dbReference type="Pfam" id="PF22486">
    <property type="entry name" value="MATH_2"/>
    <property type="match status" value="1"/>
</dbReference>
<evidence type="ECO:0000256" key="1">
    <source>
        <dbReference type="ARBA" id="ARBA00022729"/>
    </source>
</evidence>